<dbReference type="Pfam" id="PF20258">
    <property type="entry name" value="tRNA_Me_trans_C"/>
    <property type="match status" value="1"/>
</dbReference>
<dbReference type="Gene3D" id="2.30.30.280">
    <property type="entry name" value="Adenine nucleotide alpha hydrolases-like domains"/>
    <property type="match status" value="1"/>
</dbReference>
<comment type="subcellular location">
    <subcellularLocation>
        <location evidence="12">Cytoplasm</location>
    </subcellularLocation>
</comment>
<keyword evidence="6 12" id="KW-0547">Nucleotide-binding</keyword>
<feature type="binding site" evidence="12">
    <location>
        <position position="55"/>
    </location>
    <ligand>
        <name>ATP</name>
        <dbReference type="ChEBI" id="CHEBI:30616"/>
    </ligand>
</feature>
<feature type="active site" description="Nucleophile" evidence="12">
    <location>
        <position position="121"/>
    </location>
</feature>
<evidence type="ECO:0000259" key="13">
    <source>
        <dbReference type="Pfam" id="PF20258"/>
    </source>
</evidence>
<evidence type="ECO:0000256" key="8">
    <source>
        <dbReference type="ARBA" id="ARBA00022884"/>
    </source>
</evidence>
<dbReference type="GO" id="GO:0005524">
    <property type="term" value="F:ATP binding"/>
    <property type="evidence" value="ECO:0007669"/>
    <property type="project" value="UniProtKB-KW"/>
</dbReference>
<dbReference type="GO" id="GO:0000049">
    <property type="term" value="F:tRNA binding"/>
    <property type="evidence" value="ECO:0007669"/>
    <property type="project" value="UniProtKB-KW"/>
</dbReference>
<comment type="function">
    <text evidence="12">Catalyzes the 2-thiolation of uridine at the wobble position (U34) of tRNA, leading to the formation of s(2)U34.</text>
</comment>
<evidence type="ECO:0000256" key="10">
    <source>
        <dbReference type="ARBA" id="ARBA00049564"/>
    </source>
</evidence>
<sequence>MKPENKHKSKIKIVSSRKSKENKGVVFIAMSGGVDSSVAALLLKQRGFGVIGVFMKNWTEKVPGLIYCPWEEDQRSARMAAAKIGIPFYTWNFEVEYKKIVFHNFIEGYQKGETPNPDVLCNKEIKFGLFLEKAKKLGADFIATGHYVKLKQNSSNRTAGFPIPAIGNQLYSRRDGSRKTGDRDRRVSENFSWKNSFSLSVAHDSNKDQSYFLWTLKQSQLRHCLFPLGDLTKPEVRKIAAKAGLPNAKRKDSQGLCFVGQVSLKDFLKPYIKEKPGKVVFVNFSKNKKLEEVIGKHQGIHLFTLGQRSGIGIGGGKPYFVCAKNKKENILYVCEKKDLVKFFPTHISIKNASWINRPVKFPIKCFVRYRYRQPLLRAVINSDVASRSPDSGRRGRKAFGVYVVFDKPPVAITPGQSIVFYKGKQMLGGGIIK</sequence>
<feature type="site" description="Interaction with tRNA" evidence="12">
    <location>
        <position position="146"/>
    </location>
</feature>
<comment type="catalytic activity">
    <reaction evidence="10">
        <text>5-taurinomethyluridine(34) in tRNA + S-sulfanyl-L-cysteinyl-[protein] + AH2 + ATP = 5-taurinomethyl-2-thiouridine(34) in tRNA + L-cysteinyl-[protein] + A + AMP + diphosphate + H(+)</text>
        <dbReference type="Rhea" id="RHEA:47040"/>
        <dbReference type="Rhea" id="RHEA-COMP:10131"/>
        <dbReference type="Rhea" id="RHEA-COMP:11726"/>
        <dbReference type="Rhea" id="RHEA-COMP:11732"/>
        <dbReference type="Rhea" id="RHEA-COMP:11733"/>
        <dbReference type="ChEBI" id="CHEBI:13193"/>
        <dbReference type="ChEBI" id="CHEBI:15378"/>
        <dbReference type="ChEBI" id="CHEBI:17499"/>
        <dbReference type="ChEBI" id="CHEBI:29950"/>
        <dbReference type="ChEBI" id="CHEBI:30616"/>
        <dbReference type="ChEBI" id="CHEBI:33019"/>
        <dbReference type="ChEBI" id="CHEBI:61963"/>
        <dbReference type="ChEBI" id="CHEBI:87171"/>
        <dbReference type="ChEBI" id="CHEBI:87172"/>
        <dbReference type="ChEBI" id="CHEBI:456215"/>
        <dbReference type="EC" id="2.8.1.14"/>
    </reaction>
</comment>
<dbReference type="GO" id="GO:0103016">
    <property type="term" value="F:tRNA-uridine 2-sulfurtransferase activity"/>
    <property type="evidence" value="ECO:0007669"/>
    <property type="project" value="UniProtKB-EC"/>
</dbReference>
<evidence type="ECO:0000256" key="5">
    <source>
        <dbReference type="ARBA" id="ARBA00022694"/>
    </source>
</evidence>
<organism evidence="15 16">
    <name type="scientific">Candidatus Brennerbacteria bacterium RIFOXYD1_FULL_41_16</name>
    <dbReference type="NCBI Taxonomy" id="1797529"/>
    <lineage>
        <taxon>Bacteria</taxon>
        <taxon>Candidatus Brenneribacteriota</taxon>
    </lineage>
</organism>
<evidence type="ECO:0000256" key="12">
    <source>
        <dbReference type="HAMAP-Rule" id="MF_00144"/>
    </source>
</evidence>
<dbReference type="InterPro" id="IPR004506">
    <property type="entry name" value="MnmA-like"/>
</dbReference>
<dbReference type="Pfam" id="PF03054">
    <property type="entry name" value="tRNA_Me_trans"/>
    <property type="match status" value="2"/>
</dbReference>
<keyword evidence="7 12" id="KW-0067">ATP-binding</keyword>
<dbReference type="Proteomes" id="UP000178570">
    <property type="component" value="Unassembled WGS sequence"/>
</dbReference>
<dbReference type="PANTHER" id="PTHR11933">
    <property type="entry name" value="TRNA 5-METHYLAMINOMETHYL-2-THIOURIDYLATE -METHYLTRANSFERASE"/>
    <property type="match status" value="1"/>
</dbReference>
<keyword evidence="4 12" id="KW-0808">Transferase</keyword>
<dbReference type="GO" id="GO:0061708">
    <property type="term" value="F:tRNA-5-taurinomethyluridine 2-sulfurtransferase"/>
    <property type="evidence" value="ECO:0007669"/>
    <property type="project" value="UniProtKB-EC"/>
</dbReference>
<keyword evidence="9" id="KW-1015">Disulfide bond</keyword>
<name>A0A1G1XJX3_9BACT</name>
<dbReference type="HAMAP" id="MF_00144">
    <property type="entry name" value="tRNA_thiouridyl_MnmA"/>
    <property type="match status" value="1"/>
</dbReference>
<dbReference type="InterPro" id="IPR046884">
    <property type="entry name" value="MnmA-like_central"/>
</dbReference>
<comment type="catalytic activity">
    <reaction evidence="11 12">
        <text>S-sulfanyl-L-cysteinyl-[protein] + uridine(34) in tRNA + AH2 + ATP = 2-thiouridine(34) in tRNA + L-cysteinyl-[protein] + A + AMP + diphosphate + H(+)</text>
        <dbReference type="Rhea" id="RHEA:47032"/>
        <dbReference type="Rhea" id="RHEA-COMP:10131"/>
        <dbReference type="Rhea" id="RHEA-COMP:11726"/>
        <dbReference type="Rhea" id="RHEA-COMP:11727"/>
        <dbReference type="Rhea" id="RHEA-COMP:11728"/>
        <dbReference type="ChEBI" id="CHEBI:13193"/>
        <dbReference type="ChEBI" id="CHEBI:15378"/>
        <dbReference type="ChEBI" id="CHEBI:17499"/>
        <dbReference type="ChEBI" id="CHEBI:29950"/>
        <dbReference type="ChEBI" id="CHEBI:30616"/>
        <dbReference type="ChEBI" id="CHEBI:33019"/>
        <dbReference type="ChEBI" id="CHEBI:61963"/>
        <dbReference type="ChEBI" id="CHEBI:65315"/>
        <dbReference type="ChEBI" id="CHEBI:87170"/>
        <dbReference type="ChEBI" id="CHEBI:456215"/>
        <dbReference type="EC" id="2.8.1.13"/>
    </reaction>
</comment>
<dbReference type="GO" id="GO:0005737">
    <property type="term" value="C:cytoplasm"/>
    <property type="evidence" value="ECO:0007669"/>
    <property type="project" value="UniProtKB-SubCell"/>
</dbReference>
<comment type="caution">
    <text evidence="12">Lacks conserved residue(s) required for the propagation of feature annotation.</text>
</comment>
<protein>
    <recommendedName>
        <fullName evidence="12">tRNA-specific 2-thiouridylase MnmA</fullName>
        <ecNumber evidence="12">2.8.1.13</ecNumber>
    </recommendedName>
</protein>
<feature type="domain" description="tRNA-specific 2-thiouridylase MnmA-like C-terminal" evidence="13">
    <location>
        <begin position="401"/>
        <end position="432"/>
    </location>
</feature>
<evidence type="ECO:0000313" key="16">
    <source>
        <dbReference type="Proteomes" id="UP000178570"/>
    </source>
</evidence>
<keyword evidence="5 12" id="KW-0819">tRNA processing</keyword>
<keyword evidence="8 12" id="KW-0694">RNA-binding</keyword>
<dbReference type="InterPro" id="IPR014729">
    <property type="entry name" value="Rossmann-like_a/b/a_fold"/>
</dbReference>
<dbReference type="EMBL" id="MHHY01000009">
    <property type="protein sequence ID" value="OGY40261.1"/>
    <property type="molecule type" value="Genomic_DNA"/>
</dbReference>
<dbReference type="FunFam" id="3.40.50.620:FF:000104">
    <property type="entry name" value="Mitochondrial tRNA-specific 2-thiouridylase 1"/>
    <property type="match status" value="1"/>
</dbReference>
<evidence type="ECO:0000256" key="3">
    <source>
        <dbReference type="ARBA" id="ARBA00022555"/>
    </source>
</evidence>
<accession>A0A1G1XJX3</accession>
<evidence type="ECO:0000313" key="15">
    <source>
        <dbReference type="EMBL" id="OGY40261.1"/>
    </source>
</evidence>
<comment type="function">
    <text evidence="1">Catalyzes the 2-thiolation of uridine at the wobble position (U34) of mitochondrial tRNA(Lys), tRNA(Glu) and tRNA(Gln). Required for the formation of 5-taurinomethyl-2-thiouridine (tm5s2U) of mitochondrial tRNA(Lys), tRNA(Glu), and tRNA(Gln) at the wobble position. ATP is required to activate the C2 atom of the wobble base.</text>
</comment>
<comment type="similarity">
    <text evidence="2 12">Belongs to the MnmA/TRMU family.</text>
</comment>
<evidence type="ECO:0000256" key="2">
    <source>
        <dbReference type="ARBA" id="ARBA00006191"/>
    </source>
</evidence>
<feature type="site" description="Interaction with tRNA" evidence="12">
    <location>
        <position position="416"/>
    </location>
</feature>
<keyword evidence="12" id="KW-0963">Cytoplasm</keyword>
<gene>
    <name evidence="12" type="primary">mnmA</name>
    <name evidence="15" type="ORF">A2570_03200</name>
</gene>
<evidence type="ECO:0000256" key="6">
    <source>
        <dbReference type="ARBA" id="ARBA00022741"/>
    </source>
</evidence>
<evidence type="ECO:0000256" key="1">
    <source>
        <dbReference type="ARBA" id="ARBA00003986"/>
    </source>
</evidence>
<feature type="active site" description="Cysteine persulfide intermediate" evidence="12">
    <location>
        <position position="257"/>
    </location>
</feature>
<proteinExistence type="inferred from homology"/>
<dbReference type="Pfam" id="PF20259">
    <property type="entry name" value="tRNA_Me_trans_M"/>
    <property type="match status" value="1"/>
</dbReference>
<feature type="binding site" evidence="12">
    <location>
        <begin position="29"/>
        <end position="36"/>
    </location>
    <ligand>
        <name>ATP</name>
        <dbReference type="ChEBI" id="CHEBI:30616"/>
    </ligand>
</feature>
<dbReference type="FunFam" id="2.30.30.280:FF:000001">
    <property type="entry name" value="tRNA-specific 2-thiouridylase MnmA"/>
    <property type="match status" value="1"/>
</dbReference>
<dbReference type="Gene3D" id="3.40.50.620">
    <property type="entry name" value="HUPs"/>
    <property type="match status" value="1"/>
</dbReference>
<dbReference type="Gene3D" id="2.40.30.10">
    <property type="entry name" value="Translation factors"/>
    <property type="match status" value="1"/>
</dbReference>
<reference evidence="15 16" key="1">
    <citation type="journal article" date="2016" name="Nat. Commun.">
        <title>Thousands of microbial genomes shed light on interconnected biogeochemical processes in an aquifer system.</title>
        <authorList>
            <person name="Anantharaman K."/>
            <person name="Brown C.T."/>
            <person name="Hug L.A."/>
            <person name="Sharon I."/>
            <person name="Castelle C.J."/>
            <person name="Probst A.J."/>
            <person name="Thomas B.C."/>
            <person name="Singh A."/>
            <person name="Wilkins M.J."/>
            <person name="Karaoz U."/>
            <person name="Brodie E.L."/>
            <person name="Williams K.H."/>
            <person name="Hubbard S.S."/>
            <person name="Banfield J.F."/>
        </authorList>
    </citation>
    <scope>NUCLEOTIDE SEQUENCE [LARGE SCALE GENOMIC DNA]</scope>
</reference>
<dbReference type="EC" id="2.8.1.13" evidence="12"/>
<feature type="region of interest" description="Interaction with target base in tRNA" evidence="12">
    <location>
        <begin position="116"/>
        <end position="118"/>
    </location>
</feature>
<feature type="region of interest" description="Interaction with tRNA" evidence="12">
    <location>
        <begin position="370"/>
        <end position="371"/>
    </location>
</feature>
<dbReference type="CDD" id="cd01998">
    <property type="entry name" value="MnmA_TRMU-like"/>
    <property type="match status" value="1"/>
</dbReference>
<feature type="domain" description="tRNA-specific 2-thiouridylase MnmA-like central" evidence="14">
    <location>
        <begin position="265"/>
        <end position="335"/>
    </location>
</feature>
<dbReference type="STRING" id="1797529.A2570_03200"/>
<dbReference type="GO" id="GO:0002143">
    <property type="term" value="P:tRNA wobble position uridine thiolation"/>
    <property type="evidence" value="ECO:0007669"/>
    <property type="project" value="TreeGrafter"/>
</dbReference>
<dbReference type="InterPro" id="IPR046885">
    <property type="entry name" value="MnmA-like_C"/>
</dbReference>
<keyword evidence="3 12" id="KW-0820">tRNA-binding</keyword>
<dbReference type="InterPro" id="IPR023382">
    <property type="entry name" value="MnmA-like_central_sf"/>
</dbReference>
<dbReference type="SUPFAM" id="SSF52402">
    <property type="entry name" value="Adenine nucleotide alpha hydrolases-like"/>
    <property type="match status" value="1"/>
</dbReference>
<comment type="caution">
    <text evidence="15">The sequence shown here is derived from an EMBL/GenBank/DDBJ whole genome shotgun (WGS) entry which is preliminary data.</text>
</comment>
<evidence type="ECO:0000256" key="11">
    <source>
        <dbReference type="ARBA" id="ARBA00051542"/>
    </source>
</evidence>
<feature type="region of interest" description="Interaction with tRNA" evidence="12">
    <location>
        <begin position="207"/>
        <end position="209"/>
    </location>
</feature>
<evidence type="ECO:0000256" key="9">
    <source>
        <dbReference type="ARBA" id="ARBA00023157"/>
    </source>
</evidence>
<evidence type="ECO:0000256" key="7">
    <source>
        <dbReference type="ARBA" id="ARBA00022840"/>
    </source>
</evidence>
<evidence type="ECO:0000259" key="14">
    <source>
        <dbReference type="Pfam" id="PF20259"/>
    </source>
</evidence>
<dbReference type="AlphaFoldDB" id="A0A1G1XJX3"/>
<dbReference type="PANTHER" id="PTHR11933:SF5">
    <property type="entry name" value="MITOCHONDRIAL TRNA-SPECIFIC 2-THIOURIDYLASE 1"/>
    <property type="match status" value="1"/>
</dbReference>
<feature type="binding site" evidence="12">
    <location>
        <position position="145"/>
    </location>
    <ligand>
        <name>ATP</name>
        <dbReference type="ChEBI" id="CHEBI:30616"/>
    </ligand>
</feature>
<evidence type="ECO:0000256" key="4">
    <source>
        <dbReference type="ARBA" id="ARBA00022679"/>
    </source>
</evidence>